<dbReference type="GO" id="GO:0015344">
    <property type="term" value="F:siderophore uptake transmembrane transporter activity"/>
    <property type="evidence" value="ECO:0007669"/>
    <property type="project" value="TreeGrafter"/>
</dbReference>
<evidence type="ECO:0000259" key="13">
    <source>
        <dbReference type="Pfam" id="PF00593"/>
    </source>
</evidence>
<reference evidence="15 16" key="1">
    <citation type="submission" date="2013-07" db="EMBL/GenBank/DDBJ databases">
        <title>Comparative Genomic and Metabolomic Analysis of Twelve Strains of Pseudoalteromonas luteoviolacea.</title>
        <authorList>
            <person name="Vynne N.G."/>
            <person name="Mansson M."/>
            <person name="Gram L."/>
        </authorList>
    </citation>
    <scope>NUCLEOTIDE SEQUENCE [LARGE SCALE GENOMIC DNA]</scope>
    <source>
        <strain evidence="15 16">DSM 6061</strain>
    </source>
</reference>
<comment type="similarity">
    <text evidence="2">Belongs to the TonB-dependent receptor family. Hemoglobin/haptoglobin binding protein subfamily.</text>
</comment>
<dbReference type="PANTHER" id="PTHR30069">
    <property type="entry name" value="TONB-DEPENDENT OUTER MEMBRANE RECEPTOR"/>
    <property type="match status" value="1"/>
</dbReference>
<dbReference type="Pfam" id="PF00593">
    <property type="entry name" value="TonB_dep_Rec_b-barrel"/>
    <property type="match status" value="1"/>
</dbReference>
<evidence type="ECO:0000256" key="4">
    <source>
        <dbReference type="ARBA" id="ARBA00022452"/>
    </source>
</evidence>
<evidence type="ECO:0000256" key="8">
    <source>
        <dbReference type="ARBA" id="ARBA00023136"/>
    </source>
</evidence>
<evidence type="ECO:0000256" key="3">
    <source>
        <dbReference type="ARBA" id="ARBA00022448"/>
    </source>
</evidence>
<evidence type="ECO:0000256" key="7">
    <source>
        <dbReference type="ARBA" id="ARBA00023077"/>
    </source>
</evidence>
<evidence type="ECO:0000256" key="11">
    <source>
        <dbReference type="PROSITE-ProRule" id="PRU01360"/>
    </source>
</evidence>
<keyword evidence="6" id="KW-0732">Signal</keyword>
<evidence type="ECO:0000259" key="14">
    <source>
        <dbReference type="Pfam" id="PF07715"/>
    </source>
</evidence>
<keyword evidence="10 11" id="KW-0998">Cell outer membrane</keyword>
<name>A0A161XXM8_9GAMM</name>
<dbReference type="InterPro" id="IPR000531">
    <property type="entry name" value="Beta-barrel_TonB"/>
</dbReference>
<keyword evidence="9" id="KW-0675">Receptor</keyword>
<dbReference type="InterPro" id="IPR039426">
    <property type="entry name" value="TonB-dep_rcpt-like"/>
</dbReference>
<dbReference type="GO" id="GO:0044718">
    <property type="term" value="P:siderophore transmembrane transport"/>
    <property type="evidence" value="ECO:0007669"/>
    <property type="project" value="TreeGrafter"/>
</dbReference>
<keyword evidence="16" id="KW-1185">Reference proteome</keyword>
<protein>
    <recommendedName>
        <fullName evidence="17">TonB-dependent receptor plug domain-containing protein</fullName>
    </recommendedName>
</protein>
<keyword evidence="8 11" id="KW-0472">Membrane</keyword>
<comment type="subcellular location">
    <subcellularLocation>
        <location evidence="1 11">Cell outer membrane</location>
        <topology evidence="1 11">Multi-pass membrane protein</topology>
    </subcellularLocation>
</comment>
<keyword evidence="5 11" id="KW-0812">Transmembrane</keyword>
<dbReference type="Gene3D" id="2.40.170.20">
    <property type="entry name" value="TonB-dependent receptor, beta-barrel domain"/>
    <property type="match status" value="1"/>
</dbReference>
<dbReference type="PROSITE" id="PS52016">
    <property type="entry name" value="TONB_DEPENDENT_REC_3"/>
    <property type="match status" value="1"/>
</dbReference>
<gene>
    <name evidence="15" type="ORF">N475_14925</name>
</gene>
<dbReference type="PATRIC" id="fig|1365250.3.peg.2215"/>
<evidence type="ECO:0000256" key="1">
    <source>
        <dbReference type="ARBA" id="ARBA00004571"/>
    </source>
</evidence>
<dbReference type="Proteomes" id="UP000076643">
    <property type="component" value="Unassembled WGS sequence"/>
</dbReference>
<keyword evidence="7 12" id="KW-0798">TonB box</keyword>
<dbReference type="AlphaFoldDB" id="A0A161XXM8"/>
<keyword evidence="3 11" id="KW-0813">Transport</keyword>
<sequence length="610" mass="68167">MIELMGLAVAANDVEVVEIYAGKNLLQEEIFANRTVESLPPSAYSSPNTNIADYLERFPGLNKTGQGGLFQSYSVRGLSAWRIRTTVDGIPIITDRRAGNSASFLPPSLVALIEVNRSSGSLLHGSGALGGVLNLSTRKPEEFTFSITQQAPTNATSMTIGHGSMSNSFAASFRQSDNAKTASGLPLNSEYKQFAASLYHQGNLFDHYDYNISWLPSLGSDIGKSSLQYPETQLAIYPEDNHSLMQATLYSDSWLIKAFHHYQNWDSLVKRIGKRENLTAYQSHTYGMNLYSSTHASSSSWRFGVDWISRGGIKIADSETSLEHIKTDQVLIDGNTHNVAPYASAAIKLADLKINLGARYDYFKAQNAGLSRTDNHLSYQGAIERQAKNHTFKASYSTAFRFPSITELYFNGVTPRGNTFGNESLEPETSKTLEFNYLYSHSVISGRLNVYKSELRNFIERTKLSNGDRTYNNLDNVSLSGFEVAVDFTPMPEHAFTWSLAKQSGQQSNGEFIQGITPLKTNLSHRTYWREIELSSELSHRFKKHRVSPAEQEISSSTTLNAYAKWKINKHWAGTFKITNLLDSEFKTTADEDAPFVEERQIAIQLDWQN</sequence>
<feature type="domain" description="TonB-dependent receptor plug" evidence="14">
    <location>
        <begin position="46"/>
        <end position="132"/>
    </location>
</feature>
<evidence type="ECO:0000256" key="9">
    <source>
        <dbReference type="ARBA" id="ARBA00023170"/>
    </source>
</evidence>
<dbReference type="Pfam" id="PF07715">
    <property type="entry name" value="Plug"/>
    <property type="match status" value="1"/>
</dbReference>
<feature type="domain" description="TonB-dependent receptor-like beta-barrel" evidence="13">
    <location>
        <begin position="208"/>
        <end position="581"/>
    </location>
</feature>
<evidence type="ECO:0000256" key="10">
    <source>
        <dbReference type="ARBA" id="ARBA00023237"/>
    </source>
</evidence>
<comment type="caution">
    <text evidence="15">The sequence shown here is derived from an EMBL/GenBank/DDBJ whole genome shotgun (WGS) entry which is preliminary data.</text>
</comment>
<evidence type="ECO:0000256" key="6">
    <source>
        <dbReference type="ARBA" id="ARBA00022729"/>
    </source>
</evidence>
<dbReference type="RefSeq" id="WP_063365229.1">
    <property type="nucleotide sequence ID" value="NZ_AQHB01000049.1"/>
</dbReference>
<evidence type="ECO:0000313" key="15">
    <source>
        <dbReference type="EMBL" id="KZN39102.1"/>
    </source>
</evidence>
<dbReference type="InterPro" id="IPR036942">
    <property type="entry name" value="Beta-barrel_TonB_sf"/>
</dbReference>
<evidence type="ECO:0000256" key="2">
    <source>
        <dbReference type="ARBA" id="ARBA00008143"/>
    </source>
</evidence>
<evidence type="ECO:0000256" key="5">
    <source>
        <dbReference type="ARBA" id="ARBA00022692"/>
    </source>
</evidence>
<dbReference type="Gene3D" id="2.170.130.10">
    <property type="entry name" value="TonB-dependent receptor, plug domain"/>
    <property type="match status" value="1"/>
</dbReference>
<dbReference type="PANTHER" id="PTHR30069:SF29">
    <property type="entry name" value="HEMOGLOBIN AND HEMOGLOBIN-HAPTOGLOBIN-BINDING PROTEIN 1-RELATED"/>
    <property type="match status" value="1"/>
</dbReference>
<evidence type="ECO:0000313" key="16">
    <source>
        <dbReference type="Proteomes" id="UP000076643"/>
    </source>
</evidence>
<dbReference type="SUPFAM" id="SSF56935">
    <property type="entry name" value="Porins"/>
    <property type="match status" value="1"/>
</dbReference>
<evidence type="ECO:0000256" key="12">
    <source>
        <dbReference type="RuleBase" id="RU003357"/>
    </source>
</evidence>
<proteinExistence type="inferred from homology"/>
<evidence type="ECO:0008006" key="17">
    <source>
        <dbReference type="Google" id="ProtNLM"/>
    </source>
</evidence>
<dbReference type="EMBL" id="AUYB01000100">
    <property type="protein sequence ID" value="KZN39102.1"/>
    <property type="molecule type" value="Genomic_DNA"/>
</dbReference>
<keyword evidence="4 11" id="KW-1134">Transmembrane beta strand</keyword>
<dbReference type="GO" id="GO:0009279">
    <property type="term" value="C:cell outer membrane"/>
    <property type="evidence" value="ECO:0007669"/>
    <property type="project" value="UniProtKB-SubCell"/>
</dbReference>
<accession>A0A161XXM8</accession>
<organism evidence="15 16">
    <name type="scientific">Pseudoalteromonas luteoviolacea DSM 6061</name>
    <dbReference type="NCBI Taxonomy" id="1365250"/>
    <lineage>
        <taxon>Bacteria</taxon>
        <taxon>Pseudomonadati</taxon>
        <taxon>Pseudomonadota</taxon>
        <taxon>Gammaproteobacteria</taxon>
        <taxon>Alteromonadales</taxon>
        <taxon>Pseudoalteromonadaceae</taxon>
        <taxon>Pseudoalteromonas</taxon>
    </lineage>
</organism>
<dbReference type="InterPro" id="IPR012910">
    <property type="entry name" value="Plug_dom"/>
</dbReference>
<dbReference type="InterPro" id="IPR037066">
    <property type="entry name" value="Plug_dom_sf"/>
</dbReference>